<dbReference type="GO" id="GO:0005654">
    <property type="term" value="C:nucleoplasm"/>
    <property type="evidence" value="ECO:0007669"/>
    <property type="project" value="UniProtKB-ARBA"/>
</dbReference>
<dbReference type="EMBL" id="KN714810">
    <property type="protein sequence ID" value="KUI62381.1"/>
    <property type="molecule type" value="Genomic_DNA"/>
</dbReference>
<feature type="compositionally biased region" description="Acidic residues" evidence="6">
    <location>
        <begin position="317"/>
        <end position="328"/>
    </location>
</feature>
<dbReference type="SMART" id="SM01401">
    <property type="entry name" value="Sds3"/>
    <property type="match status" value="1"/>
</dbReference>
<organism evidence="7 8">
    <name type="scientific">Cytospora mali</name>
    <name type="common">Apple Valsa canker fungus</name>
    <name type="synonym">Valsa mali</name>
    <dbReference type="NCBI Taxonomy" id="578113"/>
    <lineage>
        <taxon>Eukaryota</taxon>
        <taxon>Fungi</taxon>
        <taxon>Dikarya</taxon>
        <taxon>Ascomycota</taxon>
        <taxon>Pezizomycotina</taxon>
        <taxon>Sordariomycetes</taxon>
        <taxon>Sordariomycetidae</taxon>
        <taxon>Diaporthales</taxon>
        <taxon>Cytosporaceae</taxon>
        <taxon>Cytospora</taxon>
    </lineage>
</organism>
<evidence type="ECO:0000256" key="2">
    <source>
        <dbReference type="ARBA" id="ARBA00022491"/>
    </source>
</evidence>
<dbReference type="Pfam" id="PF08598">
    <property type="entry name" value="Sds3"/>
    <property type="match status" value="1"/>
</dbReference>
<feature type="region of interest" description="Disordered" evidence="6">
    <location>
        <begin position="486"/>
        <end position="528"/>
    </location>
</feature>
<dbReference type="OrthoDB" id="70376at2759"/>
<dbReference type="Proteomes" id="UP000078576">
    <property type="component" value="Unassembled WGS sequence"/>
</dbReference>
<dbReference type="STRING" id="694573.A0A194VF30"/>
<sequence length="528" mass="58996">MAANSAMAVPHEAAPPARNESKRERKRQLLQDRLQQMSESFSRGRDSAYREQLQKIQLDTNLIMRVDPYGDRPLEGLDLDPESALLGQSTDPTTARTLLEMAGPRFRDWVHDIEDLVEERDYELTKQKLEYERKCKQHRNVHNYKVLQAKREHHSLSSTVRDRLINTITAKKYRLSKEKEALEISDASALLLHPNQFSMTNPASPGGTHGKRATRLRREMEEMPGFSENKKRKRNGNDDDGSPVPQRRGLDTNNITPVWQSDRLRFGKTSGPVYSIDKLFTDKELSMTYNTAALAAHKYMLRHKSKDGVVSSPSDSGPEDQEDGEDGIDSMPSAPVMERQVSHATRSTRGGTHNPNFYDNKLVGIEALANFELPGNLERLDAQEPKLPPIVPAPYNKAKPMTEASGPAPLTTDDALADLQAISVLRQYEQLHGVGSNLDVPNGGRKILEAVAPGPRDEKFVAYLQGDRPSTDDLRTELKVETSNLRVEPGPSFYQPPTFGGIPMSRQSSGGVAMSRQGSNTKGQRRRG</sequence>
<keyword evidence="8" id="KW-1185">Reference proteome</keyword>
<feature type="region of interest" description="Disordered" evidence="6">
    <location>
        <begin position="1"/>
        <end position="31"/>
    </location>
</feature>
<feature type="compositionally biased region" description="Basic and acidic residues" evidence="6">
    <location>
        <begin position="19"/>
        <end position="30"/>
    </location>
</feature>
<evidence type="ECO:0000256" key="4">
    <source>
        <dbReference type="ARBA" id="ARBA00023163"/>
    </source>
</evidence>
<keyword evidence="5" id="KW-0539">Nucleus</keyword>
<proteinExistence type="predicted"/>
<evidence type="ECO:0000256" key="3">
    <source>
        <dbReference type="ARBA" id="ARBA00023015"/>
    </source>
</evidence>
<accession>A0A194VF30</accession>
<feature type="region of interest" description="Disordered" evidence="6">
    <location>
        <begin position="221"/>
        <end position="256"/>
    </location>
</feature>
<evidence type="ECO:0000256" key="5">
    <source>
        <dbReference type="ARBA" id="ARBA00023242"/>
    </source>
</evidence>
<keyword evidence="4" id="KW-0804">Transcription</keyword>
<reference evidence="8" key="1">
    <citation type="submission" date="2014-12" db="EMBL/GenBank/DDBJ databases">
        <title>Genome Sequence of Valsa Canker Pathogens Uncovers a Specific Adaption of Colonization on Woody Bark.</title>
        <authorList>
            <person name="Yin Z."/>
            <person name="Liu H."/>
            <person name="Gao X."/>
            <person name="Li Z."/>
            <person name="Song N."/>
            <person name="Ke X."/>
            <person name="Dai Q."/>
            <person name="Wu Y."/>
            <person name="Sun Y."/>
            <person name="Xu J.-R."/>
            <person name="Kang Z.K."/>
            <person name="Wang L."/>
            <person name="Huang L."/>
        </authorList>
    </citation>
    <scope>NUCLEOTIDE SEQUENCE [LARGE SCALE GENOMIC DNA]</scope>
    <source>
        <strain evidence="8">SXYL134</strain>
    </source>
</reference>
<name>A0A194VF30_CYTMA</name>
<keyword evidence="2" id="KW-0678">Repressor</keyword>
<evidence type="ECO:0000313" key="8">
    <source>
        <dbReference type="Proteomes" id="UP000078576"/>
    </source>
</evidence>
<dbReference type="AlphaFoldDB" id="A0A194VF30"/>
<evidence type="ECO:0000313" key="7">
    <source>
        <dbReference type="EMBL" id="KUI62381.1"/>
    </source>
</evidence>
<gene>
    <name evidence="7" type="ORF">VP1G_09494</name>
</gene>
<keyword evidence="3" id="KW-0805">Transcription regulation</keyword>
<evidence type="ECO:0000256" key="6">
    <source>
        <dbReference type="SAM" id="MobiDB-lite"/>
    </source>
</evidence>
<protein>
    <submittedName>
        <fullName evidence="7">Uncharacterized protein</fullName>
    </submittedName>
</protein>
<feature type="region of interest" description="Disordered" evidence="6">
    <location>
        <begin position="306"/>
        <end position="333"/>
    </location>
</feature>
<comment type="subcellular location">
    <subcellularLocation>
        <location evidence="1">Nucleus</location>
    </subcellularLocation>
</comment>
<evidence type="ECO:0000256" key="1">
    <source>
        <dbReference type="ARBA" id="ARBA00004123"/>
    </source>
</evidence>
<dbReference type="GO" id="GO:0010468">
    <property type="term" value="P:regulation of gene expression"/>
    <property type="evidence" value="ECO:0007669"/>
    <property type="project" value="UniProtKB-ARBA"/>
</dbReference>
<dbReference type="PANTHER" id="PTHR21964">
    <property type="entry name" value="BREAST CANCER METASTASIS-SUPPRESSOR 1"/>
    <property type="match status" value="1"/>
</dbReference>
<feature type="compositionally biased region" description="Polar residues" evidence="6">
    <location>
        <begin position="505"/>
        <end position="522"/>
    </location>
</feature>
<dbReference type="InterPro" id="IPR013907">
    <property type="entry name" value="Sds3"/>
</dbReference>